<dbReference type="PROSITE" id="PS50104">
    <property type="entry name" value="TIR"/>
    <property type="match status" value="1"/>
</dbReference>
<dbReference type="Proteomes" id="UP000189670">
    <property type="component" value="Unassembled WGS sequence"/>
</dbReference>
<dbReference type="GO" id="GO:0007165">
    <property type="term" value="P:signal transduction"/>
    <property type="evidence" value="ECO:0007669"/>
    <property type="project" value="InterPro"/>
</dbReference>
<feature type="domain" description="TIR" evidence="1">
    <location>
        <begin position="131"/>
        <end position="258"/>
    </location>
</feature>
<evidence type="ECO:0000259" key="1">
    <source>
        <dbReference type="PROSITE" id="PS50104"/>
    </source>
</evidence>
<sequence>QFNDKLPLFIFAWGLDPLKAVNKTSYNQAIQTLNHHREDIIYNNASVVIWVSPIVYADLSEMAPDFMDWHTFVDFSFSDEIPYLIKQEQHYRQLLTDPDLPLILRQDFDNQLRSVRQRLKQIRIRKNASQYEYDVFIHYAVEDYSFASNLAYHLRLRALSVYFDWDYPEDGVNPQQYDEAIENSKKMISVWSPSYFDQPSVLEIAVRFVNTNHEIRTMNRPYIPILFRQCTPSPLFNQIPIIDFTNEDDFYIQLYNVIRALDIDTPFLDMDTSFMEYQAEGIDLYATNHSNQFINDIGKIFASLGFFVKRNVTFQDEHIDLLIEQKSIVMSVQFVVKCFTSFVDVAEFDQIVSLKKQSMYQYIVVSLKRVCSKMCFPFLKNKTLNV</sequence>
<dbReference type="EMBL" id="ATBP01002348">
    <property type="protein sequence ID" value="ETR65959.1"/>
    <property type="molecule type" value="Genomic_DNA"/>
</dbReference>
<gene>
    <name evidence="2" type="ORF">OMM_13455</name>
</gene>
<dbReference type="InterPro" id="IPR000157">
    <property type="entry name" value="TIR_dom"/>
</dbReference>
<evidence type="ECO:0000313" key="2">
    <source>
        <dbReference type="EMBL" id="ETR65959.1"/>
    </source>
</evidence>
<dbReference type="AlphaFoldDB" id="A0A1V1NTQ7"/>
<proteinExistence type="predicted"/>
<accession>A0A1V1NTQ7</accession>
<feature type="non-terminal residue" evidence="2">
    <location>
        <position position="1"/>
    </location>
</feature>
<dbReference type="Pfam" id="PF13676">
    <property type="entry name" value="TIR_2"/>
    <property type="match status" value="1"/>
</dbReference>
<organism evidence="2 3">
    <name type="scientific">Candidatus Magnetoglobus multicellularis str. Araruama</name>
    <dbReference type="NCBI Taxonomy" id="890399"/>
    <lineage>
        <taxon>Bacteria</taxon>
        <taxon>Pseudomonadati</taxon>
        <taxon>Thermodesulfobacteriota</taxon>
        <taxon>Desulfobacteria</taxon>
        <taxon>Desulfobacterales</taxon>
        <taxon>Desulfobacteraceae</taxon>
        <taxon>Candidatus Magnetoglobus</taxon>
    </lineage>
</organism>
<reference evidence="3" key="1">
    <citation type="submission" date="2012-11" db="EMBL/GenBank/DDBJ databases">
        <authorList>
            <person name="Lucero-Rivera Y.E."/>
            <person name="Tovar-Ramirez D."/>
        </authorList>
    </citation>
    <scope>NUCLEOTIDE SEQUENCE [LARGE SCALE GENOMIC DNA]</scope>
    <source>
        <strain evidence="3">Araruama</strain>
    </source>
</reference>
<evidence type="ECO:0000313" key="3">
    <source>
        <dbReference type="Proteomes" id="UP000189670"/>
    </source>
</evidence>
<name>A0A1V1NTQ7_9BACT</name>
<dbReference type="Gene3D" id="3.40.50.10140">
    <property type="entry name" value="Toll/interleukin-1 receptor homology (TIR) domain"/>
    <property type="match status" value="1"/>
</dbReference>
<dbReference type="InterPro" id="IPR035897">
    <property type="entry name" value="Toll_tir_struct_dom_sf"/>
</dbReference>
<comment type="caution">
    <text evidence="2">The sequence shown here is derived from an EMBL/GenBank/DDBJ whole genome shotgun (WGS) entry which is preliminary data.</text>
</comment>
<dbReference type="SUPFAM" id="SSF52200">
    <property type="entry name" value="Toll/Interleukin receptor TIR domain"/>
    <property type="match status" value="1"/>
</dbReference>
<protein>
    <recommendedName>
        <fullName evidence="1">TIR domain-containing protein</fullName>
    </recommendedName>
</protein>